<keyword evidence="2" id="KW-1133">Transmembrane helix</keyword>
<accession>A0ABU8ZM11</accession>
<feature type="region of interest" description="Disordered" evidence="1">
    <location>
        <begin position="146"/>
        <end position="181"/>
    </location>
</feature>
<keyword evidence="2" id="KW-0472">Membrane</keyword>
<dbReference type="InterPro" id="IPR021517">
    <property type="entry name" value="DUF3180"/>
</dbReference>
<evidence type="ECO:0000313" key="3">
    <source>
        <dbReference type="EMBL" id="MEK0306285.1"/>
    </source>
</evidence>
<gene>
    <name evidence="3" type="ORF">V8P97_02210</name>
</gene>
<proteinExistence type="predicted"/>
<dbReference type="Pfam" id="PF11377">
    <property type="entry name" value="DUF3180"/>
    <property type="match status" value="1"/>
</dbReference>
<evidence type="ECO:0000256" key="2">
    <source>
        <dbReference type="SAM" id="Phobius"/>
    </source>
</evidence>
<name>A0ABU8ZM11_9BIFI</name>
<dbReference type="EMBL" id="JBANBB010000001">
    <property type="protein sequence ID" value="MEK0306285.1"/>
    <property type="molecule type" value="Genomic_DNA"/>
</dbReference>
<dbReference type="Proteomes" id="UP001373159">
    <property type="component" value="Unassembled WGS sequence"/>
</dbReference>
<comment type="caution">
    <text evidence="3">The sequence shown here is derived from an EMBL/GenBank/DDBJ whole genome shotgun (WGS) entry which is preliminary data.</text>
</comment>
<feature type="transmembrane region" description="Helical" evidence="2">
    <location>
        <begin position="76"/>
        <end position="97"/>
    </location>
</feature>
<keyword evidence="4" id="KW-1185">Reference proteome</keyword>
<evidence type="ECO:0000256" key="1">
    <source>
        <dbReference type="SAM" id="MobiDB-lite"/>
    </source>
</evidence>
<keyword evidence="2" id="KW-0812">Transmembrane</keyword>
<sequence>MKARRTPVIYYFVALALGLLAGLGLSKYSQSTRTDLMGTPWIVPALLFFLGAAILIMAIQVHRYAKGERRRLDSRFAVNVLLLSKSLSLACSALLGWYGAQALMCLGRMEAPYYANVVLRCSVTALVCLVDVIIGIIGEWLCQLPPDDGPESPESKRNRRRRMVGAAGKTEDKGGQPSVRR</sequence>
<feature type="transmembrane region" description="Helical" evidence="2">
    <location>
        <begin position="41"/>
        <end position="64"/>
    </location>
</feature>
<protein>
    <submittedName>
        <fullName evidence="3">DUF3180 domain-containing protein</fullName>
    </submittedName>
</protein>
<evidence type="ECO:0000313" key="4">
    <source>
        <dbReference type="Proteomes" id="UP001373159"/>
    </source>
</evidence>
<reference evidence="3 4" key="1">
    <citation type="submission" date="2024-02" db="EMBL/GenBank/DDBJ databases">
        <title>Bifidobacterium honeyensis sp. nov., isolated from the comb honey.</title>
        <authorList>
            <person name="Liu W."/>
            <person name="Li Y."/>
        </authorList>
    </citation>
    <scope>NUCLEOTIDE SEQUENCE [LARGE SCALE GENOMIC DNA]</scope>
    <source>
        <strain evidence="3 4">IMAU50988</strain>
    </source>
</reference>
<dbReference type="RefSeq" id="WP_340468802.1">
    <property type="nucleotide sequence ID" value="NZ_JBANBB010000001.1"/>
</dbReference>
<organism evidence="3 4">
    <name type="scientific">Bifidobacterium favimelis</name>
    <dbReference type="NCBI Taxonomy" id="3122979"/>
    <lineage>
        <taxon>Bacteria</taxon>
        <taxon>Bacillati</taxon>
        <taxon>Actinomycetota</taxon>
        <taxon>Actinomycetes</taxon>
        <taxon>Bifidobacteriales</taxon>
        <taxon>Bifidobacteriaceae</taxon>
        <taxon>Bifidobacterium</taxon>
    </lineage>
</organism>